<reference evidence="5" key="2">
    <citation type="submission" date="2016-10" db="EMBL/GenBank/DDBJ databases">
        <authorList>
            <person name="Varghese N."/>
        </authorList>
    </citation>
    <scope>NUCLEOTIDE SEQUENCE [LARGE SCALE GENOMIC DNA]</scope>
    <source>
        <strain evidence="5">DSM 12489</strain>
    </source>
</reference>
<evidence type="ECO:0000313" key="4">
    <source>
        <dbReference type="EMBL" id="SDW61249.1"/>
    </source>
</evidence>
<feature type="transmembrane region" description="Helical" evidence="2">
    <location>
        <begin position="30"/>
        <end position="50"/>
    </location>
</feature>
<proteinExistence type="inferred from homology"/>
<dbReference type="AlphaFoldDB" id="A0A1H2V010"/>
<dbReference type="EMBL" id="BSRA01000014">
    <property type="protein sequence ID" value="GLV14576.1"/>
    <property type="molecule type" value="Genomic_DNA"/>
</dbReference>
<reference evidence="4" key="1">
    <citation type="submission" date="2016-10" db="EMBL/GenBank/DDBJ databases">
        <authorList>
            <person name="de Groot N.N."/>
        </authorList>
    </citation>
    <scope>NUCLEOTIDE SEQUENCE [LARGE SCALE GENOMIC DNA]</scope>
    <source>
        <strain evidence="4">DSM 12489</strain>
    </source>
</reference>
<dbReference type="Proteomes" id="UP001157137">
    <property type="component" value="Unassembled WGS sequence"/>
</dbReference>
<organism evidence="4 5">
    <name type="scientific">Alicyclobacillus hesperidum</name>
    <dbReference type="NCBI Taxonomy" id="89784"/>
    <lineage>
        <taxon>Bacteria</taxon>
        <taxon>Bacillati</taxon>
        <taxon>Bacillota</taxon>
        <taxon>Bacilli</taxon>
        <taxon>Bacillales</taxon>
        <taxon>Alicyclobacillaceae</taxon>
        <taxon>Alicyclobacillus</taxon>
    </lineage>
</organism>
<feature type="transmembrane region" description="Helical" evidence="2">
    <location>
        <begin position="84"/>
        <end position="103"/>
    </location>
</feature>
<evidence type="ECO:0000256" key="1">
    <source>
        <dbReference type="PIRNR" id="PIRNR018579"/>
    </source>
</evidence>
<comment type="subcellular location">
    <subcellularLocation>
        <location evidence="1">Cell membrane</location>
        <topology evidence="1">Multi-pass membrane protein</topology>
    </subcellularLocation>
</comment>
<keyword evidence="2" id="KW-1133">Transmembrane helix</keyword>
<dbReference type="Pfam" id="PF06947">
    <property type="entry name" value="DUF1290"/>
    <property type="match status" value="1"/>
</dbReference>
<dbReference type="PIRSF" id="PIRSF018579">
    <property type="entry name" value="Sbp"/>
    <property type="match status" value="1"/>
</dbReference>
<protein>
    <submittedName>
        <fullName evidence="4">Small basic protein</fullName>
    </submittedName>
</protein>
<comment type="similarity">
    <text evidence="1">Belongs to the sbp family.</text>
</comment>
<dbReference type="Proteomes" id="UP000182589">
    <property type="component" value="Unassembled WGS sequence"/>
</dbReference>
<dbReference type="GO" id="GO:0005886">
    <property type="term" value="C:plasma membrane"/>
    <property type="evidence" value="ECO:0007669"/>
    <property type="project" value="UniProtKB-SubCell"/>
</dbReference>
<dbReference type="STRING" id="89784.SAMN04489725_10969"/>
<accession>A0A1H2V010</accession>
<reference evidence="3" key="3">
    <citation type="submission" date="2023-02" db="EMBL/GenBank/DDBJ databases">
        <title>Proposal of a novel subspecies: Alicyclobacillus hesperidum subspecies aegle.</title>
        <authorList>
            <person name="Goto K."/>
            <person name="Fujii T."/>
            <person name="Yasui K."/>
            <person name="Mochida K."/>
            <person name="Kato-Tanaka Y."/>
            <person name="Morohoshi S."/>
            <person name="An S.Y."/>
            <person name="Kasai H."/>
            <person name="Yokota A."/>
        </authorList>
    </citation>
    <scope>NUCLEOTIDE SEQUENCE</scope>
    <source>
        <strain evidence="3">DSM 12766</strain>
    </source>
</reference>
<evidence type="ECO:0000256" key="2">
    <source>
        <dbReference type="SAM" id="Phobius"/>
    </source>
</evidence>
<keyword evidence="1 2" id="KW-0812">Transmembrane</keyword>
<gene>
    <name evidence="3" type="ORF">Heshes_22600</name>
    <name evidence="4" type="ORF">SAMN04489725_10969</name>
</gene>
<keyword evidence="1 2" id="KW-0472">Membrane</keyword>
<name>A0A1H2V010_9BACL</name>
<dbReference type="InterPro" id="IPR009709">
    <property type="entry name" value="DUF1290"/>
</dbReference>
<dbReference type="EMBL" id="FNOJ01000009">
    <property type="protein sequence ID" value="SDW61249.1"/>
    <property type="molecule type" value="Genomic_DNA"/>
</dbReference>
<evidence type="ECO:0000313" key="3">
    <source>
        <dbReference type="EMBL" id="GLV14576.1"/>
    </source>
</evidence>
<keyword evidence="5" id="KW-1185">Reference proteome</keyword>
<evidence type="ECO:0000313" key="5">
    <source>
        <dbReference type="Proteomes" id="UP000182589"/>
    </source>
</evidence>
<keyword evidence="1" id="KW-1003">Cell membrane</keyword>
<feature type="transmembrane region" description="Helical" evidence="2">
    <location>
        <begin position="57"/>
        <end position="78"/>
    </location>
</feature>
<dbReference type="RefSeq" id="WP_006446857.1">
    <property type="nucleotide sequence ID" value="NZ_BSRA01000014.1"/>
</dbReference>
<sequence>MIWLPVLGLAVGVALGLVTNVAIPVAFTSYLSIAILAALDTVFGGIRASFEKTFDSAVFLTGFFTNALIAALLAYIGNQLGVDLYLAAVVAFGVRLFQNIAAIRRHVFLLMRQRKLERDIAARNVQS</sequence>